<feature type="compositionally biased region" description="Low complexity" evidence="8">
    <location>
        <begin position="300"/>
        <end position="323"/>
    </location>
</feature>
<dbReference type="Pfam" id="PF03958">
    <property type="entry name" value="Secretin_N"/>
    <property type="match status" value="1"/>
</dbReference>
<evidence type="ECO:0000256" key="3">
    <source>
        <dbReference type="ARBA" id="ARBA00022729"/>
    </source>
</evidence>
<evidence type="ECO:0000259" key="11">
    <source>
        <dbReference type="Pfam" id="PF03958"/>
    </source>
</evidence>
<evidence type="ECO:0000256" key="1">
    <source>
        <dbReference type="ARBA" id="ARBA00004370"/>
    </source>
</evidence>
<dbReference type="Gene3D" id="3.30.1370.130">
    <property type="match status" value="1"/>
</dbReference>
<dbReference type="PANTHER" id="PTHR30604">
    <property type="entry name" value="PROTEIN TRANSPORT PROTEIN HOFQ"/>
    <property type="match status" value="1"/>
</dbReference>
<evidence type="ECO:0000256" key="7">
    <source>
        <dbReference type="RuleBase" id="RU004004"/>
    </source>
</evidence>
<dbReference type="InterPro" id="IPR013355">
    <property type="entry name" value="Pilus_4_PilQ"/>
</dbReference>
<dbReference type="InterPro" id="IPR051808">
    <property type="entry name" value="Type_IV_pilus_biogenesis"/>
</dbReference>
<evidence type="ECO:0000256" key="6">
    <source>
        <dbReference type="RuleBase" id="RU004003"/>
    </source>
</evidence>
<dbReference type="Proteomes" id="UP000198324">
    <property type="component" value="Unassembled WGS sequence"/>
</dbReference>
<dbReference type="Gene3D" id="3.30.1370.120">
    <property type="match status" value="1"/>
</dbReference>
<feature type="domain" description="Type II/III secretion system secretin-like" evidence="10">
    <location>
        <begin position="365"/>
        <end position="524"/>
    </location>
</feature>
<dbReference type="AlphaFoldDB" id="A0A238ZXV8"/>
<evidence type="ECO:0000313" key="13">
    <source>
        <dbReference type="EMBL" id="SNR87841.1"/>
    </source>
</evidence>
<comment type="subcellular location">
    <subcellularLocation>
        <location evidence="7">Cell outer membrane</location>
    </subcellularLocation>
    <subcellularLocation>
        <location evidence="1">Membrane</location>
    </subcellularLocation>
</comment>
<protein>
    <submittedName>
        <fullName evidence="13">Type IV pilus assembly protein PilQ</fullName>
    </submittedName>
</protein>
<reference evidence="13 14" key="1">
    <citation type="submission" date="2017-06" db="EMBL/GenBank/DDBJ databases">
        <authorList>
            <person name="Kim H.J."/>
            <person name="Triplett B.A."/>
        </authorList>
    </citation>
    <scope>NUCLEOTIDE SEQUENCE [LARGE SCALE GENOMIC DNA]</scope>
    <source>
        <strain evidence="13 14">DSM 13116</strain>
    </source>
</reference>
<keyword evidence="3 9" id="KW-0732">Signal</keyword>
<dbReference type="RefSeq" id="WP_089273656.1">
    <property type="nucleotide sequence ID" value="NZ_FZOC01000003.1"/>
</dbReference>
<accession>A0A238ZXV8</accession>
<comment type="similarity">
    <text evidence="6">Belongs to the bacterial secretin family.</text>
</comment>
<feature type="domain" description="NolW-like" evidence="11">
    <location>
        <begin position="196"/>
        <end position="259"/>
    </location>
</feature>
<name>A0A238ZXV8_9BACT</name>
<dbReference type="InterPro" id="IPR011662">
    <property type="entry name" value="Secretin/TonB_short_N"/>
</dbReference>
<proteinExistence type="inferred from homology"/>
<keyword evidence="5" id="KW-0998">Cell outer membrane</keyword>
<evidence type="ECO:0000259" key="10">
    <source>
        <dbReference type="Pfam" id="PF00263"/>
    </source>
</evidence>
<dbReference type="OrthoDB" id="9775455at2"/>
<evidence type="ECO:0000256" key="2">
    <source>
        <dbReference type="ARBA" id="ARBA00022448"/>
    </source>
</evidence>
<feature type="signal peptide" evidence="9">
    <location>
        <begin position="1"/>
        <end position="31"/>
    </location>
</feature>
<evidence type="ECO:0000256" key="8">
    <source>
        <dbReference type="SAM" id="MobiDB-lite"/>
    </source>
</evidence>
<dbReference type="Pfam" id="PF00263">
    <property type="entry name" value="Secretin"/>
    <property type="match status" value="1"/>
</dbReference>
<dbReference type="NCBIfam" id="TIGR02515">
    <property type="entry name" value="IV_pilus_PilQ"/>
    <property type="match status" value="1"/>
</dbReference>
<dbReference type="PANTHER" id="PTHR30604:SF1">
    <property type="entry name" value="DNA UTILIZATION PROTEIN HOFQ"/>
    <property type="match status" value="1"/>
</dbReference>
<feature type="region of interest" description="Disordered" evidence="8">
    <location>
        <begin position="546"/>
        <end position="579"/>
    </location>
</feature>
<feature type="chain" id="PRO_5013167441" evidence="9">
    <location>
        <begin position="32"/>
        <end position="620"/>
    </location>
</feature>
<evidence type="ECO:0000256" key="4">
    <source>
        <dbReference type="ARBA" id="ARBA00023136"/>
    </source>
</evidence>
<keyword evidence="14" id="KW-1185">Reference proteome</keyword>
<gene>
    <name evidence="13" type="ORF">SAMN04488503_1675</name>
</gene>
<dbReference type="InterPro" id="IPR001775">
    <property type="entry name" value="GspD/PilQ"/>
</dbReference>
<dbReference type="InterPro" id="IPR004846">
    <property type="entry name" value="T2SS/T3SS_dom"/>
</dbReference>
<organism evidence="13 14">
    <name type="scientific">Humidesulfovibrio mexicanus</name>
    <dbReference type="NCBI Taxonomy" id="147047"/>
    <lineage>
        <taxon>Bacteria</taxon>
        <taxon>Pseudomonadati</taxon>
        <taxon>Thermodesulfobacteriota</taxon>
        <taxon>Desulfovibrionia</taxon>
        <taxon>Desulfovibrionales</taxon>
        <taxon>Desulfovibrionaceae</taxon>
        <taxon>Humidesulfovibrio</taxon>
    </lineage>
</organism>
<dbReference type="PRINTS" id="PR00811">
    <property type="entry name" value="BCTERIALGSPD"/>
</dbReference>
<sequence length="620" mass="66397">MKRTPTARFRLSAALLALLLAVCAAGCAAKAQPEATPVEDMAETWKAMEKQSQGHSPRGHFSVTEPPQVIDKAPADPALLTAGKKLPASHISLRMHNADIMAVLQALSRAAGTSIVLSPGVTGTVNLNIVDRPWDEVFTGILSSNNLTYTFDGATIRVMSLADLKTNIELEAARKSAHLQRNMRFKEEPLSTTVAKVRFADAKLLKPTLEKTLTKDKDGKPLGSVEVDELTNSLIIQSVDEDIRKVTRLLSRLDSPRAQIKLKAHIVETTKEVARDLGIMWGGNYSGRVRSGNSLGISGGSSLTSTSTTGGSTSTTTTPIIGTGTQGPWGLNFPASTVKSSGTGMALDMTFGKVGGSILEAQLQALATENKLNIISSPSISTMDNQKAYTESGERVPYQTSTGTGTDITYSVSFQDAVLRLEITPHIIDDEFIKLTILVQKDEVDTSRTVSGNPYIVKKKTETTLIARNGETVVISGLSKLRKQLNEAGIPGVMDIPGLGWAAKSQYKDDLKDEFMIFITPTVLADWKENERQKSYEELERELKDAKKAKEDGGGPSAPTRDGQTLERSCAPEPTAPALAAAPPKTALAAAAKHTAAQRCFALPAQPCALPQRLRNGGPA</sequence>
<dbReference type="GO" id="GO:0009306">
    <property type="term" value="P:protein secretion"/>
    <property type="evidence" value="ECO:0007669"/>
    <property type="project" value="InterPro"/>
</dbReference>
<evidence type="ECO:0000256" key="9">
    <source>
        <dbReference type="SAM" id="SignalP"/>
    </source>
</evidence>
<keyword evidence="4" id="KW-0472">Membrane</keyword>
<evidence type="ECO:0000259" key="12">
    <source>
        <dbReference type="Pfam" id="PF07660"/>
    </source>
</evidence>
<dbReference type="Pfam" id="PF07660">
    <property type="entry name" value="STN"/>
    <property type="match status" value="1"/>
</dbReference>
<dbReference type="InterPro" id="IPR038591">
    <property type="entry name" value="NolW-like_sf"/>
</dbReference>
<evidence type="ECO:0000313" key="14">
    <source>
        <dbReference type="Proteomes" id="UP000198324"/>
    </source>
</evidence>
<feature type="domain" description="Secretin/TonB short N-terminal" evidence="12">
    <location>
        <begin position="114"/>
        <end position="159"/>
    </location>
</feature>
<feature type="region of interest" description="Disordered" evidence="8">
    <location>
        <begin position="300"/>
        <end position="326"/>
    </location>
</feature>
<dbReference type="GO" id="GO:0009279">
    <property type="term" value="C:cell outer membrane"/>
    <property type="evidence" value="ECO:0007669"/>
    <property type="project" value="UniProtKB-SubCell"/>
</dbReference>
<keyword evidence="2 7" id="KW-0813">Transport</keyword>
<dbReference type="EMBL" id="FZOC01000003">
    <property type="protein sequence ID" value="SNR87841.1"/>
    <property type="molecule type" value="Genomic_DNA"/>
</dbReference>
<evidence type="ECO:0000256" key="5">
    <source>
        <dbReference type="ARBA" id="ARBA00023237"/>
    </source>
</evidence>
<dbReference type="InterPro" id="IPR005644">
    <property type="entry name" value="NolW-like"/>
</dbReference>